<dbReference type="AlphaFoldDB" id="A0A7K0GP03"/>
<evidence type="ECO:0000313" key="2">
    <source>
        <dbReference type="Proteomes" id="UP000463337"/>
    </source>
</evidence>
<dbReference type="Proteomes" id="UP000463337">
    <property type="component" value="Unassembled WGS sequence"/>
</dbReference>
<gene>
    <name evidence="1" type="ORF">GKD59_22555</name>
</gene>
<name>A0A7K0GP03_PARDI</name>
<sequence>MKINTQDEHRSALLAIEQLFDVDDPNSKEGKLLSSLIDAVEEYEEDQEVILAVRERVNQPEISVDLDDL</sequence>
<dbReference type="EMBL" id="WKLT01000058">
    <property type="protein sequence ID" value="MRY60620.1"/>
    <property type="molecule type" value="Genomic_DNA"/>
</dbReference>
<dbReference type="RefSeq" id="WP_151877682.1">
    <property type="nucleotide sequence ID" value="NZ_WKLT01000058.1"/>
</dbReference>
<evidence type="ECO:0000313" key="1">
    <source>
        <dbReference type="EMBL" id="MRY60620.1"/>
    </source>
</evidence>
<comment type="caution">
    <text evidence="1">The sequence shown here is derived from an EMBL/GenBank/DDBJ whole genome shotgun (WGS) entry which is preliminary data.</text>
</comment>
<proteinExistence type="predicted"/>
<protein>
    <submittedName>
        <fullName evidence="1">Uncharacterized protein</fullName>
    </submittedName>
</protein>
<accession>A0A7K0GP03</accession>
<reference evidence="1 2" key="1">
    <citation type="journal article" date="2019" name="Nat. Med.">
        <title>A library of human gut bacterial isolates paired with longitudinal multiomics data enables mechanistic microbiome research.</title>
        <authorList>
            <person name="Poyet M."/>
            <person name="Groussin M."/>
            <person name="Gibbons S.M."/>
            <person name="Avila-Pacheco J."/>
            <person name="Jiang X."/>
            <person name="Kearney S.M."/>
            <person name="Perrotta A.R."/>
            <person name="Berdy B."/>
            <person name="Zhao S."/>
            <person name="Lieberman T.D."/>
            <person name="Swanson P.K."/>
            <person name="Smith M."/>
            <person name="Roesemann S."/>
            <person name="Alexander J.E."/>
            <person name="Rich S.A."/>
            <person name="Livny J."/>
            <person name="Vlamakis H."/>
            <person name="Clish C."/>
            <person name="Bullock K."/>
            <person name="Deik A."/>
            <person name="Scott J."/>
            <person name="Pierce K.A."/>
            <person name="Xavier R.J."/>
            <person name="Alm E.J."/>
        </authorList>
    </citation>
    <scope>NUCLEOTIDE SEQUENCE [LARGE SCALE GENOMIC DNA]</scope>
    <source>
        <strain evidence="1 2">BIOML-A41</strain>
    </source>
</reference>
<organism evidence="1 2">
    <name type="scientific">Parabacteroides distasonis</name>
    <dbReference type="NCBI Taxonomy" id="823"/>
    <lineage>
        <taxon>Bacteria</taxon>
        <taxon>Pseudomonadati</taxon>
        <taxon>Bacteroidota</taxon>
        <taxon>Bacteroidia</taxon>
        <taxon>Bacteroidales</taxon>
        <taxon>Tannerellaceae</taxon>
        <taxon>Parabacteroides</taxon>
    </lineage>
</organism>